<dbReference type="PANTHER" id="PTHR30231:SF41">
    <property type="entry name" value="DNA POLYMERASE III SUBUNIT EPSILON"/>
    <property type="match status" value="1"/>
</dbReference>
<feature type="short sequence motif" description="DEAH box" evidence="6">
    <location>
        <begin position="448"/>
        <end position="451"/>
    </location>
</feature>
<dbReference type="GO" id="GO:0003677">
    <property type="term" value="F:DNA binding"/>
    <property type="evidence" value="ECO:0007669"/>
    <property type="project" value="InterPro"/>
</dbReference>
<dbReference type="GO" id="GO:0004386">
    <property type="term" value="F:helicase activity"/>
    <property type="evidence" value="ECO:0007669"/>
    <property type="project" value="UniProtKB-KW"/>
</dbReference>
<dbReference type="RefSeq" id="WP_000525080.1">
    <property type="nucleotide sequence ID" value="NZ_CP077933.1"/>
</dbReference>
<evidence type="ECO:0000256" key="1">
    <source>
        <dbReference type="ARBA" id="ARBA00022722"/>
    </source>
</evidence>
<dbReference type="InterPro" id="IPR027417">
    <property type="entry name" value="P-loop_NTPase"/>
</dbReference>
<evidence type="ECO:0000256" key="6">
    <source>
        <dbReference type="HAMAP-Rule" id="MF_02206"/>
    </source>
</evidence>
<evidence type="ECO:0000256" key="3">
    <source>
        <dbReference type="ARBA" id="ARBA00022801"/>
    </source>
</evidence>
<evidence type="ECO:0000313" key="9">
    <source>
        <dbReference type="EMBL" id="CAD7354493.1"/>
    </source>
</evidence>
<feature type="domain" description="Helicase ATP-binding" evidence="8">
    <location>
        <begin position="241"/>
        <end position="496"/>
    </location>
</feature>
<evidence type="ECO:0000259" key="8">
    <source>
        <dbReference type="PROSITE" id="PS51193"/>
    </source>
</evidence>
<keyword evidence="4 6" id="KW-0269">Exonuclease</keyword>
<dbReference type="SUPFAM" id="SSF53098">
    <property type="entry name" value="Ribonuclease H-like"/>
    <property type="match status" value="1"/>
</dbReference>
<dbReference type="InterPro" id="IPR006054">
    <property type="entry name" value="DnaQ"/>
</dbReference>
<organism evidence="9 10">
    <name type="scientific">Staphylococcus aureus</name>
    <dbReference type="NCBI Taxonomy" id="1280"/>
    <lineage>
        <taxon>Bacteria</taxon>
        <taxon>Bacillati</taxon>
        <taxon>Bacillota</taxon>
        <taxon>Bacilli</taxon>
        <taxon>Bacillales</taxon>
        <taxon>Staphylococcaceae</taxon>
        <taxon>Staphylococcus</taxon>
    </lineage>
</organism>
<dbReference type="Proteomes" id="UP000251686">
    <property type="component" value="Unassembled WGS sequence"/>
</dbReference>
<dbReference type="EC" id="3.1.-.-" evidence="6 7"/>
<dbReference type="NCBIfam" id="TIGR00573">
    <property type="entry name" value="dnaq"/>
    <property type="match status" value="1"/>
</dbReference>
<dbReference type="SMART" id="SM00491">
    <property type="entry name" value="HELICc2"/>
    <property type="match status" value="1"/>
</dbReference>
<dbReference type="GO" id="GO:0045004">
    <property type="term" value="P:DNA replication proofreading"/>
    <property type="evidence" value="ECO:0007669"/>
    <property type="project" value="TreeGrafter"/>
</dbReference>
<dbReference type="HAMAP" id="MF_02206">
    <property type="entry name" value="DinG_exonucl"/>
    <property type="match status" value="1"/>
</dbReference>
<comment type="caution">
    <text evidence="9">The sequence shown here is derived from an EMBL/GenBank/DDBJ whole genome shotgun (WGS) entry which is preliminary data.</text>
</comment>
<dbReference type="GO" id="GO:0008408">
    <property type="term" value="F:3'-5' exonuclease activity"/>
    <property type="evidence" value="ECO:0007669"/>
    <property type="project" value="UniProtKB-UniRule"/>
</dbReference>
<dbReference type="PROSITE" id="PS51193">
    <property type="entry name" value="HELICASE_ATP_BIND_2"/>
    <property type="match status" value="1"/>
</dbReference>
<dbReference type="Gene3D" id="3.40.50.300">
    <property type="entry name" value="P-loop containing nucleotide triphosphate hydrolases"/>
    <property type="match status" value="2"/>
</dbReference>
<protein>
    <recommendedName>
        <fullName evidence="6 7">3'-5' exonuclease DinG</fullName>
        <ecNumber evidence="6 7">3.1.-.-</ecNumber>
    </recommendedName>
</protein>
<dbReference type="Gene3D" id="3.30.420.10">
    <property type="entry name" value="Ribonuclease H-like superfamily/Ribonuclease H"/>
    <property type="match status" value="1"/>
</dbReference>
<dbReference type="InterPro" id="IPR012337">
    <property type="entry name" value="RNaseH-like_sf"/>
</dbReference>
<keyword evidence="5 6" id="KW-0067">ATP-binding</keyword>
<dbReference type="FunFam" id="3.40.50.300:FF:000437">
    <property type="entry name" value="ATP-dependent DNA helicase DinG"/>
    <property type="match status" value="1"/>
</dbReference>
<dbReference type="NCBIfam" id="TIGR01407">
    <property type="entry name" value="dinG_rel"/>
    <property type="match status" value="1"/>
</dbReference>
<dbReference type="AlphaFoldDB" id="A0A8S1IA18"/>
<dbReference type="InterPro" id="IPR013520">
    <property type="entry name" value="Ribonucl_H"/>
</dbReference>
<dbReference type="InterPro" id="IPR006555">
    <property type="entry name" value="ATP-dep_Helicase_C"/>
</dbReference>
<dbReference type="SMART" id="SM00479">
    <property type="entry name" value="EXOIII"/>
    <property type="match status" value="1"/>
</dbReference>
<dbReference type="GO" id="GO:0003887">
    <property type="term" value="F:DNA-directed DNA polymerase activity"/>
    <property type="evidence" value="ECO:0007669"/>
    <property type="project" value="InterPro"/>
</dbReference>
<dbReference type="SUPFAM" id="SSF52540">
    <property type="entry name" value="P-loop containing nucleoside triphosphate hydrolases"/>
    <property type="match status" value="1"/>
</dbReference>
<comment type="similarity">
    <text evidence="6 7">Belongs to the helicase family. DinG subfamily. Type 2 sub-subfamily.</text>
</comment>
<dbReference type="InterPro" id="IPR006310">
    <property type="entry name" value="DinG"/>
</dbReference>
<dbReference type="FunFam" id="3.40.50.300:FF:001816">
    <property type="entry name" value="3'-5' exonuclease DinG"/>
    <property type="match status" value="1"/>
</dbReference>
<evidence type="ECO:0000256" key="2">
    <source>
        <dbReference type="ARBA" id="ARBA00022741"/>
    </source>
</evidence>
<dbReference type="Pfam" id="PF00929">
    <property type="entry name" value="RNase_T"/>
    <property type="match status" value="1"/>
</dbReference>
<evidence type="ECO:0000313" key="10">
    <source>
        <dbReference type="Proteomes" id="UP000251686"/>
    </source>
</evidence>
<dbReference type="GO" id="GO:0005829">
    <property type="term" value="C:cytosol"/>
    <property type="evidence" value="ECO:0007669"/>
    <property type="project" value="TreeGrafter"/>
</dbReference>
<sequence>MGMATYAVVDLETTGNQLDFDDIIQIGITFVRNNQIIDTYHSMIRTNLEIPPFIQALTSIEENMLQQAPYFNQVAQEIYDKIKDCIFVAHNVDFDLNFIKKAFKDCNIQYRPKKVIDTLEIFKIAFPTDKSYQLSELAEAHGITLANAHRADEDAATTAKLMILAFEKFEKLPLDTLKQLYYLSKQLKYDLYDIFFEMVRQYDAKPLDKSYEKFEQIIYRKQVDFKKPTTNYNGSLKSLYSKAVDQLGLTYRPQQLYLAETILDQLMHSEKAMIEASLGSGKSLAYLLAALMYNIETGKHVMISTNTKLLQSQLLEKDIPAMNEALNFKINALLIKSKSDYISLGLISQILKDDTSNYEVNILKMQLLIWITETPSGDIQELNLKGGQKMYFDQKIETYVPARHDVHYYNFIKRNAQNIQIGITNHAHLIHSDVENSIYQLFDDCIVDEAHRLPDYALNQVTNELSYADIKYQLGLIGKNENEKLLKAIDQLEKQRILEKLDIAPIDIFGLKASMNEIHELNEQLFSTIFTIINDSDVYDDDIHRFHNVFTFETKDILKDLHAIIDKLNKTLEIFNGISHKTVKSLRKQLLYLKDKFKNIEQSLKAGHTSFISIKNLSQKSTIRLYVKDYAVKDVLTKQVLEKFKSLIFISGTLKFNHSFEAFKQLFNKDVHFNTFEVNTSLQSAKNTSVFIPSDVASYQYKNIDEYVASIVSYIIEYTTITSSKCLVLFTSYKMMHMVQDMLNELPEFEDYVVLTQQQNQNYKIVQQFNNFDKAILLGTSTFFEGFDFQANGIKCVMIAKLPFMNKHNAKYWLMDSEFTSTFKEYVLPDAVTRFRQGLGRLIRNENDRGIIVSFDDRLINSNYKNFFEQTLENYRQKKGDIQQFGKLLRQIQKRKSEIQSKILVT</sequence>
<dbReference type="FunFam" id="3.30.420.10:FF:000045">
    <property type="entry name" value="3'-5' exonuclease DinG"/>
    <property type="match status" value="1"/>
</dbReference>
<dbReference type="PANTHER" id="PTHR30231">
    <property type="entry name" value="DNA POLYMERASE III SUBUNIT EPSILON"/>
    <property type="match status" value="1"/>
</dbReference>
<evidence type="ECO:0000256" key="7">
    <source>
        <dbReference type="RuleBase" id="RU364106"/>
    </source>
</evidence>
<dbReference type="Pfam" id="PF13307">
    <property type="entry name" value="Helicase_C_2"/>
    <property type="match status" value="1"/>
</dbReference>
<dbReference type="GO" id="GO:0005524">
    <property type="term" value="F:ATP binding"/>
    <property type="evidence" value="ECO:0007669"/>
    <property type="project" value="UniProtKB-UniRule"/>
</dbReference>
<keyword evidence="2 6" id="KW-0547">Nucleotide-binding</keyword>
<dbReference type="CDD" id="cd06127">
    <property type="entry name" value="DEDDh"/>
    <property type="match status" value="1"/>
</dbReference>
<keyword evidence="9" id="KW-0347">Helicase</keyword>
<proteinExistence type="inferred from homology"/>
<gene>
    <name evidence="6 7 9" type="primary">dinG</name>
    <name evidence="9" type="ORF">NCTC13131_02035</name>
</gene>
<name>A0A8S1IA18_STAAU</name>
<keyword evidence="1 6" id="KW-0540">Nuclease</keyword>
<feature type="binding site" evidence="6">
    <location>
        <begin position="276"/>
        <end position="283"/>
    </location>
    <ligand>
        <name>ATP</name>
        <dbReference type="ChEBI" id="CHEBI:30616"/>
    </ligand>
</feature>
<evidence type="ECO:0000256" key="5">
    <source>
        <dbReference type="ARBA" id="ARBA00022840"/>
    </source>
</evidence>
<dbReference type="InterPro" id="IPR036397">
    <property type="entry name" value="RNaseH_sf"/>
</dbReference>
<evidence type="ECO:0000256" key="4">
    <source>
        <dbReference type="ARBA" id="ARBA00022839"/>
    </source>
</evidence>
<dbReference type="GO" id="GO:0016818">
    <property type="term" value="F:hydrolase activity, acting on acid anhydrides, in phosphorus-containing anhydrides"/>
    <property type="evidence" value="ECO:0007669"/>
    <property type="project" value="InterPro"/>
</dbReference>
<reference evidence="9" key="1">
    <citation type="submission" date="2020-11" db="EMBL/GenBank/DDBJ databases">
        <authorList>
            <consortium name="Pathogen Informatics"/>
        </authorList>
    </citation>
    <scope>NUCLEOTIDE SEQUENCE</scope>
    <source>
        <strain evidence="9">NCTC13131</strain>
    </source>
</reference>
<comment type="function">
    <text evidence="6 7">3'-5' exonuclease.</text>
</comment>
<keyword evidence="3 6" id="KW-0378">Hydrolase</keyword>
<dbReference type="EMBL" id="UAUZ02000003">
    <property type="protein sequence ID" value="CAD7354493.1"/>
    <property type="molecule type" value="Genomic_DNA"/>
</dbReference>
<dbReference type="InterPro" id="IPR014013">
    <property type="entry name" value="Helic_SF1/SF2_ATP-bd_DinG/Rad3"/>
</dbReference>
<accession>A0A8S1IA18</accession>